<organism evidence="2 3">
    <name type="scientific">Actinacidiphila polyblastidii</name>
    <dbReference type="NCBI Taxonomy" id="3110430"/>
    <lineage>
        <taxon>Bacteria</taxon>
        <taxon>Bacillati</taxon>
        <taxon>Actinomycetota</taxon>
        <taxon>Actinomycetes</taxon>
        <taxon>Kitasatosporales</taxon>
        <taxon>Streptomycetaceae</taxon>
        <taxon>Actinacidiphila</taxon>
    </lineage>
</organism>
<dbReference type="Proteomes" id="UP001344658">
    <property type="component" value="Unassembled WGS sequence"/>
</dbReference>
<evidence type="ECO:0000256" key="1">
    <source>
        <dbReference type="SAM" id="MobiDB-lite"/>
    </source>
</evidence>
<sequence length="102" mass="11253">MSEGIENIRGIDGIDGIESVRREVDAMEEALEGEDRRDADREPDAERNLEAPEADSAEQRADLLPQDDEPATAGRADRDGEANPADTAEQRRVAGVDEEDYR</sequence>
<keyword evidence="3" id="KW-1185">Reference proteome</keyword>
<evidence type="ECO:0000313" key="3">
    <source>
        <dbReference type="Proteomes" id="UP001344658"/>
    </source>
</evidence>
<name>A0ABU7PKH1_9ACTN</name>
<accession>A0ABU7PKH1</accession>
<dbReference type="EMBL" id="JAZEWV010000043">
    <property type="protein sequence ID" value="MEE4546280.1"/>
    <property type="molecule type" value="Genomic_DNA"/>
</dbReference>
<proteinExistence type="predicted"/>
<feature type="compositionally biased region" description="Basic and acidic residues" evidence="1">
    <location>
        <begin position="33"/>
        <end position="50"/>
    </location>
</feature>
<reference evidence="2 3" key="1">
    <citation type="submission" date="2023-12" db="EMBL/GenBank/DDBJ databases">
        <title>Streptomyces sp. V4-01.</title>
        <authorList>
            <person name="Somphong A."/>
            <person name="Phongsopitanun W."/>
        </authorList>
    </citation>
    <scope>NUCLEOTIDE SEQUENCE [LARGE SCALE GENOMIC DNA]</scope>
    <source>
        <strain evidence="2 3">V4-01</strain>
    </source>
</reference>
<protein>
    <submittedName>
        <fullName evidence="2">Uncharacterized protein</fullName>
    </submittedName>
</protein>
<evidence type="ECO:0000313" key="2">
    <source>
        <dbReference type="EMBL" id="MEE4546280.1"/>
    </source>
</evidence>
<feature type="region of interest" description="Disordered" evidence="1">
    <location>
        <begin position="25"/>
        <end position="102"/>
    </location>
</feature>
<comment type="caution">
    <text evidence="2">The sequence shown here is derived from an EMBL/GenBank/DDBJ whole genome shotgun (WGS) entry which is preliminary data.</text>
</comment>
<dbReference type="RefSeq" id="WP_330799984.1">
    <property type="nucleotide sequence ID" value="NZ_JAZEWV010000043.1"/>
</dbReference>
<gene>
    <name evidence="2" type="ORF">V2S66_30505</name>
</gene>